<dbReference type="AlphaFoldDB" id="D7FSW1"/>
<accession>D7FSW1</accession>
<evidence type="ECO:0000313" key="2">
    <source>
        <dbReference type="EMBL" id="CBJ31252.1"/>
    </source>
</evidence>
<sequence>MAEEDLYGDLDTSVDALKIKGLEAELSTSESLRRGLEERLASALRKEKVLRAENEQLAKNISCLFNTAKAEIARKETWIERLRQELQVAEGKLKQKDGARR</sequence>
<feature type="coiled-coil region" evidence="1">
    <location>
        <begin position="19"/>
        <end position="99"/>
    </location>
</feature>
<evidence type="ECO:0000256" key="1">
    <source>
        <dbReference type="SAM" id="Coils"/>
    </source>
</evidence>
<evidence type="ECO:0000313" key="3">
    <source>
        <dbReference type="Proteomes" id="UP000002630"/>
    </source>
</evidence>
<gene>
    <name evidence="2" type="ORF">Esi_0241_0003</name>
</gene>
<dbReference type="EMBL" id="FN649760">
    <property type="protein sequence ID" value="CBJ31252.1"/>
    <property type="molecule type" value="Genomic_DNA"/>
</dbReference>
<protein>
    <submittedName>
        <fullName evidence="2">Uncharacterized protein</fullName>
    </submittedName>
</protein>
<name>D7FSW1_ECTSI</name>
<organism evidence="2 3">
    <name type="scientific">Ectocarpus siliculosus</name>
    <name type="common">Brown alga</name>
    <name type="synonym">Conferva siliculosa</name>
    <dbReference type="NCBI Taxonomy" id="2880"/>
    <lineage>
        <taxon>Eukaryota</taxon>
        <taxon>Sar</taxon>
        <taxon>Stramenopiles</taxon>
        <taxon>Ochrophyta</taxon>
        <taxon>PX clade</taxon>
        <taxon>Phaeophyceae</taxon>
        <taxon>Ectocarpales</taxon>
        <taxon>Ectocarpaceae</taxon>
        <taxon>Ectocarpus</taxon>
    </lineage>
</organism>
<keyword evidence="1" id="KW-0175">Coiled coil</keyword>
<proteinExistence type="predicted"/>
<dbReference type="Proteomes" id="UP000002630">
    <property type="component" value="Unassembled WGS sequence"/>
</dbReference>
<dbReference type="InParanoid" id="D7FSW1"/>
<keyword evidence="3" id="KW-1185">Reference proteome</keyword>
<dbReference type="OrthoDB" id="1938039at2759"/>
<reference evidence="2 3" key="1">
    <citation type="journal article" date="2010" name="Nature">
        <title>The Ectocarpus genome and the independent evolution of multicellularity in brown algae.</title>
        <authorList>
            <person name="Cock J.M."/>
            <person name="Sterck L."/>
            <person name="Rouze P."/>
            <person name="Scornet D."/>
            <person name="Allen A.E."/>
            <person name="Amoutzias G."/>
            <person name="Anthouard V."/>
            <person name="Artiguenave F."/>
            <person name="Aury J.M."/>
            <person name="Badger J.H."/>
            <person name="Beszteri B."/>
            <person name="Billiau K."/>
            <person name="Bonnet E."/>
            <person name="Bothwell J.H."/>
            <person name="Bowler C."/>
            <person name="Boyen C."/>
            <person name="Brownlee C."/>
            <person name="Carrano C.J."/>
            <person name="Charrier B."/>
            <person name="Cho G.Y."/>
            <person name="Coelho S.M."/>
            <person name="Collen J."/>
            <person name="Corre E."/>
            <person name="Da Silva C."/>
            <person name="Delage L."/>
            <person name="Delaroque N."/>
            <person name="Dittami S.M."/>
            <person name="Doulbeau S."/>
            <person name="Elias M."/>
            <person name="Farnham G."/>
            <person name="Gachon C.M."/>
            <person name="Gschloessl B."/>
            <person name="Heesch S."/>
            <person name="Jabbari K."/>
            <person name="Jubin C."/>
            <person name="Kawai H."/>
            <person name="Kimura K."/>
            <person name="Kloareg B."/>
            <person name="Kupper F.C."/>
            <person name="Lang D."/>
            <person name="Le Bail A."/>
            <person name="Leblanc C."/>
            <person name="Lerouge P."/>
            <person name="Lohr M."/>
            <person name="Lopez P.J."/>
            <person name="Martens C."/>
            <person name="Maumus F."/>
            <person name="Michel G."/>
            <person name="Miranda-Saavedra D."/>
            <person name="Morales J."/>
            <person name="Moreau H."/>
            <person name="Motomura T."/>
            <person name="Nagasato C."/>
            <person name="Napoli C.A."/>
            <person name="Nelson D.R."/>
            <person name="Nyvall-Collen P."/>
            <person name="Peters A.F."/>
            <person name="Pommier C."/>
            <person name="Potin P."/>
            <person name="Poulain J."/>
            <person name="Quesneville H."/>
            <person name="Read B."/>
            <person name="Rensing S.A."/>
            <person name="Ritter A."/>
            <person name="Rousvoal S."/>
            <person name="Samanta M."/>
            <person name="Samson G."/>
            <person name="Schroeder D.C."/>
            <person name="Segurens B."/>
            <person name="Strittmatter M."/>
            <person name="Tonon T."/>
            <person name="Tregear J.W."/>
            <person name="Valentin K."/>
            <person name="von Dassow P."/>
            <person name="Yamagishi T."/>
            <person name="Van de Peer Y."/>
            <person name="Wincker P."/>
        </authorList>
    </citation>
    <scope>NUCLEOTIDE SEQUENCE [LARGE SCALE GENOMIC DNA]</scope>
    <source>
        <strain evidence="3">Ec32 / CCAP1310/4</strain>
    </source>
</reference>